<dbReference type="PANTHER" id="PTHR24394">
    <property type="entry name" value="ZINC FINGER PROTEIN"/>
    <property type="match status" value="1"/>
</dbReference>
<sequence>MYQKIEIKSLKMKIIFEVFLNKRTDSRCQVSIKFNLAKLSASALPKRIKIESTEEPVHNYDYSSSDIEFEEVAIDGSSFSTPTDRKNKLKASKSRDKKIVSSRKSLVYMCKSCNLILSDFDSLERHFGLFHLKKVKKPESVLTDCKTAHVTKLHRAPGESIVARWRTLATESIIEEDLSIKPDEELIISDDEEQVVAEEEVPIGSVVDNVSENLVEGDAEMVQEADRLLVDDDFDSDLIEEDDDDYLVEEDNEARLQYDSQSQVEFPCSYCDSVCPNKQAFRMHLIRDHTNCFEHQCKFCPQKFSIKEDLTRHVRFKHTHTPVNCNLCGKPFANGKWLYLHLKKLHNKPKYAKERIVCQKCGQSIPKCRFKAHMAKHPWTSAREKPYFCVVCNKTFGTRIQLRQHLIVKHSEKSPKNPSG</sequence>
<dbReference type="InterPro" id="IPR013087">
    <property type="entry name" value="Znf_C2H2_type"/>
</dbReference>
<keyword evidence="3" id="KW-0677">Repeat</keyword>
<evidence type="ECO:0000256" key="7">
    <source>
        <dbReference type="PROSITE-ProRule" id="PRU00042"/>
    </source>
</evidence>
<feature type="domain" description="C2H2-type" evidence="8">
    <location>
        <begin position="387"/>
        <end position="415"/>
    </location>
</feature>
<dbReference type="GO" id="GO:0005634">
    <property type="term" value="C:nucleus"/>
    <property type="evidence" value="ECO:0007669"/>
    <property type="project" value="UniProtKB-SubCell"/>
</dbReference>
<dbReference type="PROSITE" id="PS50157">
    <property type="entry name" value="ZINC_FINGER_C2H2_2"/>
    <property type="match status" value="3"/>
</dbReference>
<keyword evidence="10" id="KW-1185">Reference proteome</keyword>
<comment type="subcellular location">
    <subcellularLocation>
        <location evidence="1">Nucleus</location>
    </subcellularLocation>
</comment>
<dbReference type="InParanoid" id="A0A7M7H940"/>
<keyword evidence="6" id="KW-0539">Nucleus</keyword>
<dbReference type="OrthoDB" id="6077919at2759"/>
<dbReference type="KEGG" id="nvi:103316120"/>
<organism evidence="9 10">
    <name type="scientific">Nasonia vitripennis</name>
    <name type="common">Parasitic wasp</name>
    <dbReference type="NCBI Taxonomy" id="7425"/>
    <lineage>
        <taxon>Eukaryota</taxon>
        <taxon>Metazoa</taxon>
        <taxon>Ecdysozoa</taxon>
        <taxon>Arthropoda</taxon>
        <taxon>Hexapoda</taxon>
        <taxon>Insecta</taxon>
        <taxon>Pterygota</taxon>
        <taxon>Neoptera</taxon>
        <taxon>Endopterygota</taxon>
        <taxon>Hymenoptera</taxon>
        <taxon>Apocrita</taxon>
        <taxon>Proctotrupomorpha</taxon>
        <taxon>Chalcidoidea</taxon>
        <taxon>Pteromalidae</taxon>
        <taxon>Pteromalinae</taxon>
        <taxon>Nasonia</taxon>
    </lineage>
</organism>
<evidence type="ECO:0000313" key="10">
    <source>
        <dbReference type="Proteomes" id="UP000002358"/>
    </source>
</evidence>
<evidence type="ECO:0000256" key="4">
    <source>
        <dbReference type="ARBA" id="ARBA00022771"/>
    </source>
</evidence>
<evidence type="ECO:0000313" key="9">
    <source>
        <dbReference type="EnsemblMetazoa" id="XP_008206258"/>
    </source>
</evidence>
<dbReference type="EnsemblMetazoa" id="XM_008208036">
    <property type="protein sequence ID" value="XP_008206258"/>
    <property type="gene ID" value="LOC103316120"/>
</dbReference>
<evidence type="ECO:0000256" key="2">
    <source>
        <dbReference type="ARBA" id="ARBA00022723"/>
    </source>
</evidence>
<dbReference type="InterPro" id="IPR036236">
    <property type="entry name" value="Znf_C2H2_sf"/>
</dbReference>
<keyword evidence="5" id="KW-0862">Zinc</keyword>
<evidence type="ECO:0000256" key="1">
    <source>
        <dbReference type="ARBA" id="ARBA00004123"/>
    </source>
</evidence>
<keyword evidence="2" id="KW-0479">Metal-binding</keyword>
<dbReference type="RefSeq" id="XP_008206258.1">
    <property type="nucleotide sequence ID" value="XM_008208036.4"/>
</dbReference>
<name>A0A7M7H940_NASVI</name>
<dbReference type="SUPFAM" id="SSF57667">
    <property type="entry name" value="beta-beta-alpha zinc fingers"/>
    <property type="match status" value="2"/>
</dbReference>
<dbReference type="Proteomes" id="UP000002358">
    <property type="component" value="Chromosome 3"/>
</dbReference>
<evidence type="ECO:0000256" key="3">
    <source>
        <dbReference type="ARBA" id="ARBA00022737"/>
    </source>
</evidence>
<dbReference type="Gene3D" id="3.30.160.60">
    <property type="entry name" value="Classic Zinc Finger"/>
    <property type="match status" value="3"/>
</dbReference>
<dbReference type="PROSITE" id="PS00028">
    <property type="entry name" value="ZINC_FINGER_C2H2_1"/>
    <property type="match status" value="4"/>
</dbReference>
<evidence type="ECO:0000259" key="8">
    <source>
        <dbReference type="PROSITE" id="PS50157"/>
    </source>
</evidence>
<dbReference type="GO" id="GO:0000981">
    <property type="term" value="F:DNA-binding transcription factor activity, RNA polymerase II-specific"/>
    <property type="evidence" value="ECO:0007669"/>
    <property type="project" value="TreeGrafter"/>
</dbReference>
<dbReference type="GO" id="GO:0008270">
    <property type="term" value="F:zinc ion binding"/>
    <property type="evidence" value="ECO:0007669"/>
    <property type="project" value="UniProtKB-KW"/>
</dbReference>
<evidence type="ECO:0000256" key="6">
    <source>
        <dbReference type="ARBA" id="ARBA00023242"/>
    </source>
</evidence>
<dbReference type="SMART" id="SM00355">
    <property type="entry name" value="ZnF_C2H2"/>
    <property type="match status" value="6"/>
</dbReference>
<protein>
    <recommendedName>
        <fullName evidence="8">C2H2-type domain-containing protein</fullName>
    </recommendedName>
</protein>
<accession>A0A7M7H940</accession>
<dbReference type="Pfam" id="PF12874">
    <property type="entry name" value="zf-met"/>
    <property type="match status" value="1"/>
</dbReference>
<proteinExistence type="predicted"/>
<feature type="domain" description="C2H2-type" evidence="8">
    <location>
        <begin position="295"/>
        <end position="319"/>
    </location>
</feature>
<feature type="domain" description="C2H2-type" evidence="8">
    <location>
        <begin position="323"/>
        <end position="351"/>
    </location>
</feature>
<dbReference type="PANTHER" id="PTHR24394:SF29">
    <property type="entry name" value="MYONEURIN"/>
    <property type="match status" value="1"/>
</dbReference>
<dbReference type="GeneID" id="103316120"/>
<keyword evidence="4 7" id="KW-0863">Zinc-finger</keyword>
<dbReference type="SMR" id="A0A7M7H940"/>
<reference evidence="9" key="1">
    <citation type="submission" date="2021-01" db="UniProtKB">
        <authorList>
            <consortium name="EnsemblMetazoa"/>
        </authorList>
    </citation>
    <scope>IDENTIFICATION</scope>
</reference>
<evidence type="ECO:0000256" key="5">
    <source>
        <dbReference type="ARBA" id="ARBA00022833"/>
    </source>
</evidence>
<dbReference type="AlphaFoldDB" id="A0A7M7H940"/>